<dbReference type="PANTHER" id="PTHR44068">
    <property type="entry name" value="ZGC:194242"/>
    <property type="match status" value="1"/>
</dbReference>
<keyword evidence="1" id="KW-0808">Transferase</keyword>
<dbReference type="InterPro" id="IPR029063">
    <property type="entry name" value="SAM-dependent_MTases_sf"/>
</dbReference>
<comment type="caution">
    <text evidence="3">The sequence shown here is derived from an EMBL/GenBank/DDBJ whole genome shotgun (WGS) entry which is preliminary data.</text>
</comment>
<sequence>MRGNQKVFNRVAADIAGRGLPAGAAVLDLGASGGEPSLTIASAAKDLRVVSTDFAPPNKAIGEKRAEAFGLADRVEFHTTDAQDLSAWPDGAFDAAVGTYVLMFTPDVAQVCSEVARVLKPGSPFITAVWQPPQKVDLFGKGLMAMVGAMRESGGLPMPDPDGPPPTNPCNLADAAPDGPLGDALRAAGFADVTAEEWTYPVCVAGRDFADVAARFIEATPFYGQILEAGGEANLEKAHKVMVKIFEDAGHEMVDLADHIPEWSGVDNPEGLATGLLFKSNTCLYVSAVSPS</sequence>
<name>A0ABR1G7U7_AURAN</name>
<dbReference type="InterPro" id="IPR013216">
    <property type="entry name" value="Methyltransf_11"/>
</dbReference>
<gene>
    <name evidence="3" type="ORF">SO694_00044275</name>
</gene>
<organism evidence="3 4">
    <name type="scientific">Aureococcus anophagefferens</name>
    <name type="common">Harmful bloom alga</name>
    <dbReference type="NCBI Taxonomy" id="44056"/>
    <lineage>
        <taxon>Eukaryota</taxon>
        <taxon>Sar</taxon>
        <taxon>Stramenopiles</taxon>
        <taxon>Ochrophyta</taxon>
        <taxon>Pelagophyceae</taxon>
        <taxon>Pelagomonadales</taxon>
        <taxon>Pelagomonadaceae</taxon>
        <taxon>Aureococcus</taxon>
    </lineage>
</organism>
<feature type="domain" description="Methyltransferase type 11" evidence="2">
    <location>
        <begin position="27"/>
        <end position="126"/>
    </location>
</feature>
<dbReference type="PANTHER" id="PTHR44068:SF11">
    <property type="entry name" value="GERANYL DIPHOSPHATE 2-C-METHYLTRANSFERASE"/>
    <property type="match status" value="1"/>
</dbReference>
<protein>
    <submittedName>
        <fullName evidence="3">Beta-fructofuranosidase</fullName>
    </submittedName>
</protein>
<accession>A0ABR1G7U7</accession>
<dbReference type="Pfam" id="PF08241">
    <property type="entry name" value="Methyltransf_11"/>
    <property type="match status" value="1"/>
</dbReference>
<dbReference type="CDD" id="cd02440">
    <property type="entry name" value="AdoMet_MTases"/>
    <property type="match status" value="1"/>
</dbReference>
<evidence type="ECO:0000256" key="1">
    <source>
        <dbReference type="ARBA" id="ARBA00022679"/>
    </source>
</evidence>
<dbReference type="InterPro" id="IPR050447">
    <property type="entry name" value="Erg6_SMT_methyltransf"/>
</dbReference>
<reference evidence="3 4" key="1">
    <citation type="submission" date="2024-03" db="EMBL/GenBank/DDBJ databases">
        <title>Aureococcus anophagefferens CCMP1851 and Kratosvirus quantuckense: Draft genome of a second virus-susceptible host strain in the model system.</title>
        <authorList>
            <person name="Chase E."/>
            <person name="Truchon A.R."/>
            <person name="Schepens W."/>
            <person name="Wilhelm S.W."/>
        </authorList>
    </citation>
    <scope>NUCLEOTIDE SEQUENCE [LARGE SCALE GENOMIC DNA]</scope>
    <source>
        <strain evidence="3 4">CCMP1851</strain>
    </source>
</reference>
<dbReference type="EMBL" id="JBBJCI010000083">
    <property type="protein sequence ID" value="KAK7249107.1"/>
    <property type="molecule type" value="Genomic_DNA"/>
</dbReference>
<dbReference type="Proteomes" id="UP001363151">
    <property type="component" value="Unassembled WGS sequence"/>
</dbReference>
<dbReference type="SUPFAM" id="SSF53335">
    <property type="entry name" value="S-adenosyl-L-methionine-dependent methyltransferases"/>
    <property type="match status" value="1"/>
</dbReference>
<keyword evidence="4" id="KW-1185">Reference proteome</keyword>
<evidence type="ECO:0000313" key="3">
    <source>
        <dbReference type="EMBL" id="KAK7249107.1"/>
    </source>
</evidence>
<dbReference type="Gene3D" id="3.40.50.150">
    <property type="entry name" value="Vaccinia Virus protein VP39"/>
    <property type="match status" value="1"/>
</dbReference>
<proteinExistence type="predicted"/>
<evidence type="ECO:0000313" key="4">
    <source>
        <dbReference type="Proteomes" id="UP001363151"/>
    </source>
</evidence>
<evidence type="ECO:0000259" key="2">
    <source>
        <dbReference type="Pfam" id="PF08241"/>
    </source>
</evidence>